<dbReference type="FunFam" id="3.40.50.300:FF:000533">
    <property type="entry name" value="Helicase, Snf2 family"/>
    <property type="match status" value="1"/>
</dbReference>
<dbReference type="CDD" id="cd18012">
    <property type="entry name" value="DEXQc_arch_SWI2_SNF2"/>
    <property type="match status" value="1"/>
</dbReference>
<dbReference type="STRING" id="36842.SAMN02194393_05102"/>
<feature type="domain" description="SWIM-type" evidence="3">
    <location>
        <begin position="53"/>
        <end position="93"/>
    </location>
</feature>
<dbReference type="Pfam" id="PF00271">
    <property type="entry name" value="Helicase_C"/>
    <property type="match status" value="1"/>
</dbReference>
<dbReference type="InterPro" id="IPR001650">
    <property type="entry name" value="Helicase_C-like"/>
</dbReference>
<dbReference type="GO" id="GO:0005524">
    <property type="term" value="F:ATP binding"/>
    <property type="evidence" value="ECO:0007669"/>
    <property type="project" value="InterPro"/>
</dbReference>
<dbReference type="Pfam" id="PF00176">
    <property type="entry name" value="SNF2-rel_dom"/>
    <property type="match status" value="1"/>
</dbReference>
<dbReference type="InterPro" id="IPR014001">
    <property type="entry name" value="Helicase_ATP-bd"/>
</dbReference>
<evidence type="ECO:0000259" key="3">
    <source>
        <dbReference type="PROSITE" id="PS50966"/>
    </source>
</evidence>
<keyword evidence="2" id="KW-0862">Zinc</keyword>
<dbReference type="InterPro" id="IPR000330">
    <property type="entry name" value="SNF2_N"/>
</dbReference>
<feature type="domain" description="Helicase ATP-binding" evidence="4">
    <location>
        <begin position="626"/>
        <end position="787"/>
    </location>
</feature>
<dbReference type="InterPro" id="IPR013663">
    <property type="entry name" value="Helicase_SWF/SNF/SWI_bac"/>
</dbReference>
<dbReference type="GO" id="GO:0016787">
    <property type="term" value="F:hydrolase activity"/>
    <property type="evidence" value="ECO:0007669"/>
    <property type="project" value="UniProtKB-KW"/>
</dbReference>
<dbReference type="InterPro" id="IPR038718">
    <property type="entry name" value="SNF2-like_sf"/>
</dbReference>
<keyword evidence="1" id="KW-0378">Hydrolase</keyword>
<evidence type="ECO:0000256" key="1">
    <source>
        <dbReference type="ARBA" id="ARBA00022801"/>
    </source>
</evidence>
<evidence type="ECO:0000259" key="4">
    <source>
        <dbReference type="PROSITE" id="PS51192"/>
    </source>
</evidence>
<dbReference type="PROSITE" id="PS51194">
    <property type="entry name" value="HELICASE_CTER"/>
    <property type="match status" value="1"/>
</dbReference>
<evidence type="ECO:0000313" key="6">
    <source>
        <dbReference type="EMBL" id="SKC90024.1"/>
    </source>
</evidence>
<dbReference type="Gene3D" id="3.40.50.300">
    <property type="entry name" value="P-loop containing nucleotide triphosphate hydrolases"/>
    <property type="match status" value="1"/>
</dbReference>
<dbReference type="Proteomes" id="UP000190285">
    <property type="component" value="Unassembled WGS sequence"/>
</dbReference>
<keyword evidence="7" id="KW-1185">Reference proteome</keyword>
<dbReference type="GO" id="GO:0008270">
    <property type="term" value="F:zinc ion binding"/>
    <property type="evidence" value="ECO:0007669"/>
    <property type="project" value="UniProtKB-KW"/>
</dbReference>
<reference evidence="6 7" key="1">
    <citation type="submission" date="2017-02" db="EMBL/GenBank/DDBJ databases">
        <authorList>
            <person name="Peterson S.W."/>
        </authorList>
    </citation>
    <scope>NUCLEOTIDE SEQUENCE [LARGE SCALE GENOMIC DNA]</scope>
    <source>
        <strain evidence="6 7">M1</strain>
    </source>
</reference>
<dbReference type="RefSeq" id="WP_139380466.1">
    <property type="nucleotide sequence ID" value="NZ_FUZT01000021.1"/>
</dbReference>
<keyword evidence="6" id="KW-0347">Helicase</keyword>
<dbReference type="PROSITE" id="PS50966">
    <property type="entry name" value="ZF_SWIM"/>
    <property type="match status" value="1"/>
</dbReference>
<keyword evidence="2" id="KW-0863">Zinc-finger</keyword>
<dbReference type="SUPFAM" id="SSF52540">
    <property type="entry name" value="P-loop containing nucleoside triphosphate hydrolases"/>
    <property type="match status" value="2"/>
</dbReference>
<dbReference type="CDD" id="cd18793">
    <property type="entry name" value="SF2_C_SNF"/>
    <property type="match status" value="1"/>
</dbReference>
<dbReference type="InterPro" id="IPR027417">
    <property type="entry name" value="P-loop_NTPase"/>
</dbReference>
<dbReference type="EMBL" id="FUZT01000021">
    <property type="protein sequence ID" value="SKC90024.1"/>
    <property type="molecule type" value="Genomic_DNA"/>
</dbReference>
<feature type="domain" description="Helicase C-terminal" evidence="5">
    <location>
        <begin position="912"/>
        <end position="1069"/>
    </location>
</feature>
<dbReference type="InterPro" id="IPR049730">
    <property type="entry name" value="SNF2/RAD54-like_C"/>
</dbReference>
<keyword evidence="2" id="KW-0479">Metal-binding</keyword>
<dbReference type="PROSITE" id="PS51192">
    <property type="entry name" value="HELICASE_ATP_BIND_1"/>
    <property type="match status" value="1"/>
</dbReference>
<gene>
    <name evidence="6" type="ORF">SAMN02194393_05102</name>
</gene>
<dbReference type="GO" id="GO:0004386">
    <property type="term" value="F:helicase activity"/>
    <property type="evidence" value="ECO:0007669"/>
    <property type="project" value="UniProtKB-KW"/>
</dbReference>
<evidence type="ECO:0000259" key="5">
    <source>
        <dbReference type="PROSITE" id="PS51194"/>
    </source>
</evidence>
<keyword evidence="6" id="KW-0547">Nucleotide-binding</keyword>
<dbReference type="OrthoDB" id="9760715at2"/>
<evidence type="ECO:0000256" key="2">
    <source>
        <dbReference type="PROSITE-ProRule" id="PRU00325"/>
    </source>
</evidence>
<dbReference type="SMART" id="SM00487">
    <property type="entry name" value="DEXDc"/>
    <property type="match status" value="1"/>
</dbReference>
<keyword evidence="6" id="KW-0067">ATP-binding</keyword>
<protein>
    <submittedName>
        <fullName evidence="6">Superfamily II DNA or RNA helicase, SNF2 family</fullName>
    </submittedName>
</protein>
<dbReference type="InterPro" id="IPR007527">
    <property type="entry name" value="Znf_SWIM"/>
</dbReference>
<dbReference type="AlphaFoldDB" id="A0A1T5MPR5"/>
<dbReference type="SMART" id="SM00490">
    <property type="entry name" value="HELICc"/>
    <property type="match status" value="1"/>
</dbReference>
<sequence length="1079" mass="125946">MIYLTRKDIKDMATNELTFIRGEKYYLENRVKRFFFDEGAYTFFAEVEGSYDYTVKATFDRDGYLENAVCDCPAYTEYWGYCKHITAVLLKILEKNFKKEYNYIKEDEAAKNILDFFSYKEAPRKMPINIEITYEFIRNGYGLLNDTYLSMKIGEEKLYVVKSIKNLIKSIKTNDTIYYGKEFTFDPKLHCFREEDMAIIDLLTELYDNEEALLQFAYSYRNPSLFNGKKVYLSQSVIKRFFKIVKNRPFKGIIDGIIVDDLEIVHEDLQIEFFFTKEDSDLKLEVDLGKLLIPLVTDGEYVFSNNKIYRISKYQRENLKPFYKTLLKENRNVIKISQKYNDRFISEVYPIIKKIGKVKIDERVKDSIYNPGIKPEIFFDRVKEKITADIKFIYGDITINAFNEKEKTSGSDRILLRDIAREKEVVGYFEAAEFKVSNNYIYLDDEDGIFDFVYYKLPQLQEIADVYYSESFKGLKIHDSSSFTGGVRLNIENDLLEFNFSIDGIDSSELNDVFNSIKENKKYYRLNGGSFLPLDIKELYEISKLMEYLDLDSKDFEKEMINIPKYRALYIDEHLKESNITSVKRNLKFKELVQNIKEPGDMDYKVPNNLNHILRKYQKFGFKWLKTLSGYGLGGILADDMGLGKTLQVLTFLLSEKKEKGMCPSIIIAPTSLVYNWLAEIEKFTPELRALVVTGKKEERKEIISTIEKCDIIITSYPLIRRDIYMYEGISFRYCILDEAQHIKNPVSQNAKSVKEIKANNYFALTGTPIENSLTELWSIFDFIMPGYLLNYNKFKKKYENPIVKNKDNNALLELSKHIKPFVLRRIKKDVLKELPEKIESKLIAEFTDDQKKIYLAYLQKIKGEIEEEINSKGFQRSHIKILAGLTRLRQICCHPAMFIENYKGSSGKLLLLEELIKESISSGHRILLFSQFTSMLGIIRNMLDENSVEYKYLDGSTDIKKRGHLVREFNEGKGDIFLISLKAGGTGLNLTGADTVIHFDPWWNPAVEQQATDRAYRIGQKNSVHVMKLITKGTIEEKIFRLQEKKKELIESVIKPGQTLISKLSEEEIKSIFDLEVF</sequence>
<dbReference type="PANTHER" id="PTHR10799">
    <property type="entry name" value="SNF2/RAD54 HELICASE FAMILY"/>
    <property type="match status" value="1"/>
</dbReference>
<dbReference type="FunFam" id="3.40.50.10810:FF:000054">
    <property type="entry name" value="Helicase, Snf2 family"/>
    <property type="match status" value="1"/>
</dbReference>
<dbReference type="Pfam" id="PF08455">
    <property type="entry name" value="SNF2_assoc"/>
    <property type="match status" value="1"/>
</dbReference>
<proteinExistence type="predicted"/>
<dbReference type="Gene3D" id="3.40.50.10810">
    <property type="entry name" value="Tandem AAA-ATPase domain"/>
    <property type="match status" value="1"/>
</dbReference>
<accession>A0A1T5MPR5</accession>
<evidence type="ECO:0000313" key="7">
    <source>
        <dbReference type="Proteomes" id="UP000190285"/>
    </source>
</evidence>
<name>A0A1T5MPR5_9FIRM</name>
<organism evidence="6 7">
    <name type="scientific">Maledivibacter halophilus</name>
    <dbReference type="NCBI Taxonomy" id="36842"/>
    <lineage>
        <taxon>Bacteria</taxon>
        <taxon>Bacillati</taxon>
        <taxon>Bacillota</taxon>
        <taxon>Clostridia</taxon>
        <taxon>Peptostreptococcales</taxon>
        <taxon>Caminicellaceae</taxon>
        <taxon>Maledivibacter</taxon>
    </lineage>
</organism>